<evidence type="ECO:0000256" key="1">
    <source>
        <dbReference type="ARBA" id="ARBA00001962"/>
    </source>
</evidence>
<evidence type="ECO:0000313" key="17">
    <source>
        <dbReference type="Proteomes" id="UP000085678"/>
    </source>
</evidence>
<dbReference type="AlphaFoldDB" id="A0A1S3K599"/>
<keyword evidence="5 14" id="KW-1133">Transmembrane helix</keyword>
<feature type="transmembrane region" description="Helical" evidence="14">
    <location>
        <begin position="108"/>
        <end position="127"/>
    </location>
</feature>
<feature type="domain" description="Fatty acid hydroxylase" evidence="15">
    <location>
        <begin position="114"/>
        <end position="245"/>
    </location>
</feature>
<evidence type="ECO:0000256" key="10">
    <source>
        <dbReference type="ARBA" id="ARBA00038190"/>
    </source>
</evidence>
<comment type="cofactor">
    <cofactor evidence="1">
        <name>Fe cation</name>
        <dbReference type="ChEBI" id="CHEBI:24875"/>
    </cofactor>
</comment>
<keyword evidence="4" id="KW-0256">Endoplasmic reticulum</keyword>
<reference evidence="18" key="1">
    <citation type="submission" date="2025-08" db="UniProtKB">
        <authorList>
            <consortium name="RefSeq"/>
        </authorList>
    </citation>
    <scope>IDENTIFICATION</scope>
    <source>
        <tissue evidence="18">Gonads</tissue>
    </source>
</reference>
<dbReference type="GeneID" id="106178694"/>
<dbReference type="PANTHER" id="PTHR21624">
    <property type="entry name" value="STEROL DESATURASE-RELATED PROTEIN"/>
    <property type="match status" value="1"/>
</dbReference>
<comment type="catalytic activity">
    <reaction evidence="13">
        <text>1-O-(1,2-saturated-alkyl)-sn-glycerol + (6R)-L-erythro-5,6,7,8-tetrahydrobiopterin + O2 = a 1-(1-hydroxyalkyl)-sn-glycerol + (6R)-L-erythro-6,7-dihydrobiopterin + H2O</text>
        <dbReference type="Rhea" id="RHEA:36255"/>
        <dbReference type="ChEBI" id="CHEBI:15377"/>
        <dbReference type="ChEBI" id="CHEBI:15379"/>
        <dbReference type="ChEBI" id="CHEBI:43120"/>
        <dbReference type="ChEBI" id="CHEBI:59560"/>
        <dbReference type="ChEBI" id="CHEBI:73418"/>
        <dbReference type="ChEBI" id="CHEBI:83957"/>
        <dbReference type="EC" id="1.14.16.5"/>
    </reaction>
</comment>
<name>A0A1S3K599_LINAN</name>
<dbReference type="InterPro" id="IPR056853">
    <property type="entry name" value="AGMP_C"/>
</dbReference>
<keyword evidence="7" id="KW-0408">Iron</keyword>
<dbReference type="Pfam" id="PF24858">
    <property type="entry name" value="AGMP_C"/>
    <property type="match status" value="1"/>
</dbReference>
<evidence type="ECO:0000256" key="5">
    <source>
        <dbReference type="ARBA" id="ARBA00022989"/>
    </source>
</evidence>
<evidence type="ECO:0000256" key="9">
    <source>
        <dbReference type="ARBA" id="ARBA00023136"/>
    </source>
</evidence>
<dbReference type="InterPro" id="IPR006694">
    <property type="entry name" value="Fatty_acid_hydroxylase"/>
</dbReference>
<dbReference type="Pfam" id="PF04116">
    <property type="entry name" value="FA_hydroxylase"/>
    <property type="match status" value="1"/>
</dbReference>
<evidence type="ECO:0000256" key="6">
    <source>
        <dbReference type="ARBA" id="ARBA00023002"/>
    </source>
</evidence>
<feature type="transmembrane region" description="Helical" evidence="14">
    <location>
        <begin position="417"/>
        <end position="438"/>
    </location>
</feature>
<proteinExistence type="inferred from homology"/>
<dbReference type="EC" id="1.14.16.5" evidence="11"/>
<evidence type="ECO:0000256" key="12">
    <source>
        <dbReference type="ARBA" id="ARBA00040992"/>
    </source>
</evidence>
<dbReference type="Proteomes" id="UP000085678">
    <property type="component" value="Unplaced"/>
</dbReference>
<dbReference type="GO" id="GO:0005506">
    <property type="term" value="F:iron ion binding"/>
    <property type="evidence" value="ECO:0007669"/>
    <property type="project" value="InterPro"/>
</dbReference>
<evidence type="ECO:0000256" key="4">
    <source>
        <dbReference type="ARBA" id="ARBA00022824"/>
    </source>
</evidence>
<evidence type="ECO:0000256" key="3">
    <source>
        <dbReference type="ARBA" id="ARBA00022692"/>
    </source>
</evidence>
<evidence type="ECO:0000256" key="8">
    <source>
        <dbReference type="ARBA" id="ARBA00023098"/>
    </source>
</evidence>
<protein>
    <recommendedName>
        <fullName evidence="12">Alkylglycerol monooxygenase</fullName>
        <ecNumber evidence="11">1.14.16.5</ecNumber>
    </recommendedName>
</protein>
<feature type="transmembrane region" description="Helical" evidence="14">
    <location>
        <begin position="164"/>
        <end position="185"/>
    </location>
</feature>
<evidence type="ECO:0000313" key="18">
    <source>
        <dbReference type="RefSeq" id="XP_013417441.1"/>
    </source>
</evidence>
<feature type="transmembrane region" description="Helical" evidence="14">
    <location>
        <begin position="327"/>
        <end position="347"/>
    </location>
</feature>
<evidence type="ECO:0000256" key="14">
    <source>
        <dbReference type="SAM" id="Phobius"/>
    </source>
</evidence>
<keyword evidence="9 14" id="KW-0472">Membrane</keyword>
<keyword evidence="8" id="KW-0443">Lipid metabolism</keyword>
<comment type="subcellular location">
    <subcellularLocation>
        <location evidence="2">Endoplasmic reticulum membrane</location>
        <topology evidence="2">Multi-pass membrane protein</topology>
    </subcellularLocation>
</comment>
<feature type="domain" description="Alkylglycerol monooxygenase C-terminal" evidence="16">
    <location>
        <begin position="332"/>
        <end position="399"/>
    </location>
</feature>
<evidence type="ECO:0000259" key="15">
    <source>
        <dbReference type="Pfam" id="PF04116"/>
    </source>
</evidence>
<dbReference type="OrthoDB" id="6354873at2759"/>
<dbReference type="GO" id="GO:0005789">
    <property type="term" value="C:endoplasmic reticulum membrane"/>
    <property type="evidence" value="ECO:0007669"/>
    <property type="project" value="UniProtKB-SubCell"/>
</dbReference>
<dbReference type="GO" id="GO:0006643">
    <property type="term" value="P:membrane lipid metabolic process"/>
    <property type="evidence" value="ECO:0007669"/>
    <property type="project" value="TreeGrafter"/>
</dbReference>
<gene>
    <name evidence="18" type="primary">LOC106178694</name>
</gene>
<evidence type="ECO:0000256" key="11">
    <source>
        <dbReference type="ARBA" id="ARBA00039026"/>
    </source>
</evidence>
<keyword evidence="17" id="KW-1185">Reference proteome</keyword>
<evidence type="ECO:0000256" key="2">
    <source>
        <dbReference type="ARBA" id="ARBA00004477"/>
    </source>
</evidence>
<feature type="transmembrane region" description="Helical" evidence="14">
    <location>
        <begin position="40"/>
        <end position="57"/>
    </location>
</feature>
<keyword evidence="3 14" id="KW-0812">Transmembrane</keyword>
<keyword evidence="6" id="KW-0560">Oxidoreductase</keyword>
<evidence type="ECO:0000256" key="7">
    <source>
        <dbReference type="ARBA" id="ARBA00023004"/>
    </source>
</evidence>
<organism evidence="17 18">
    <name type="scientific">Lingula anatina</name>
    <name type="common">Brachiopod</name>
    <name type="synonym">Lingula unguis</name>
    <dbReference type="NCBI Taxonomy" id="7574"/>
    <lineage>
        <taxon>Eukaryota</taxon>
        <taxon>Metazoa</taxon>
        <taxon>Spiralia</taxon>
        <taxon>Lophotrochozoa</taxon>
        <taxon>Brachiopoda</taxon>
        <taxon>Linguliformea</taxon>
        <taxon>Lingulata</taxon>
        <taxon>Lingulida</taxon>
        <taxon>Linguloidea</taxon>
        <taxon>Lingulidae</taxon>
        <taxon>Lingula</taxon>
    </lineage>
</organism>
<evidence type="ECO:0000256" key="13">
    <source>
        <dbReference type="ARBA" id="ARBA00047556"/>
    </source>
</evidence>
<evidence type="ECO:0000259" key="16">
    <source>
        <dbReference type="Pfam" id="PF24858"/>
    </source>
</evidence>
<dbReference type="GO" id="GO:0008610">
    <property type="term" value="P:lipid biosynthetic process"/>
    <property type="evidence" value="ECO:0007669"/>
    <property type="project" value="InterPro"/>
</dbReference>
<dbReference type="RefSeq" id="XP_013417441.1">
    <property type="nucleotide sequence ID" value="XM_013561987.1"/>
</dbReference>
<dbReference type="InterPro" id="IPR051689">
    <property type="entry name" value="Sterol_desaturase/TMEM195"/>
</dbReference>
<dbReference type="GO" id="GO:0050479">
    <property type="term" value="F:glyceryl-ether monooxygenase activity"/>
    <property type="evidence" value="ECO:0007669"/>
    <property type="project" value="UniProtKB-EC"/>
</dbReference>
<feature type="transmembrane region" description="Helical" evidence="14">
    <location>
        <begin position="359"/>
        <end position="379"/>
    </location>
</feature>
<accession>A0A1S3K599</accession>
<feature type="transmembrane region" description="Helical" evidence="14">
    <location>
        <begin position="69"/>
        <end position="88"/>
    </location>
</feature>
<dbReference type="PANTHER" id="PTHR21624:SF1">
    <property type="entry name" value="ALKYLGLYCEROL MONOOXYGENASE"/>
    <property type="match status" value="1"/>
</dbReference>
<keyword evidence="18" id="KW-0503">Monooxygenase</keyword>
<comment type="similarity">
    <text evidence="10">Belongs to the sterol desaturase family. TMEM195 subfamily.</text>
</comment>
<sequence>MTAFMKVPMSTGIRWLFYAVTPNETSFENVDDVPRYIEDAVPFFVFAVALEVVVGLLTGKQVLRINDAITSAGAGLISLLPLLLMRGIEITGYVWVHERFCLYELPWNSAWTWWLCFIAVDFGYYWFHRMAHEVNFMWASHQTHHSAEDYNLSTALRQSILQRYLSWIFYLPLALCVPPSIYLMHVEFNTIYQFWIHTLMIKSLGPLEWILNTPSHHRVHHGRNPYCIDKNYAGTLIIWDRLFGTFQAENEEVVYGLTHPINTFNPIEAQFGYVKYLWSRLWEFDNLSDKVSSLVKGPGWAPGKPRLGNIEDIPKVKAPVKKYDSGLPLSLSLFVLSHYLLVLIGYQELVARKSGLSQLNVACFIAYIVLSLTCFGALFDNRYYAPFLECFRCVLFVACDLYLTRGRLEERPVWQHLIQWYFLFSACLWGLQAVRMLMSPKNEKEQQKQS</sequence>